<keyword evidence="4" id="KW-1185">Reference proteome</keyword>
<comment type="similarity">
    <text evidence="1">In the N-terminal section; belongs to the zinc metallo-hydrolase group 3 family.</text>
</comment>
<dbReference type="InterPro" id="IPR008254">
    <property type="entry name" value="Flavodoxin/NO_synth"/>
</dbReference>
<dbReference type="CDD" id="cd07709">
    <property type="entry name" value="flavodiiron_proteins_MBL-fold"/>
    <property type="match status" value="1"/>
</dbReference>
<dbReference type="Pfam" id="PF19583">
    <property type="entry name" value="ODP"/>
    <property type="match status" value="1"/>
</dbReference>
<dbReference type="GO" id="GO:0010181">
    <property type="term" value="F:FMN binding"/>
    <property type="evidence" value="ECO:0007669"/>
    <property type="project" value="InterPro"/>
</dbReference>
<dbReference type="Gene3D" id="3.40.50.360">
    <property type="match status" value="1"/>
</dbReference>
<evidence type="ECO:0000313" key="4">
    <source>
        <dbReference type="Proteomes" id="UP000298381"/>
    </source>
</evidence>
<dbReference type="GO" id="GO:0009055">
    <property type="term" value="F:electron transfer activity"/>
    <property type="evidence" value="ECO:0007669"/>
    <property type="project" value="InterPro"/>
</dbReference>
<comment type="caution">
    <text evidence="3">The sequence shown here is derived from an EMBL/GenBank/DDBJ whole genome shotgun (WGS) entry which is preliminary data.</text>
</comment>
<evidence type="ECO:0000313" key="3">
    <source>
        <dbReference type="EMBL" id="TFZ41101.1"/>
    </source>
</evidence>
<proteinExistence type="inferred from homology"/>
<dbReference type="PROSITE" id="PS50902">
    <property type="entry name" value="FLAVODOXIN_LIKE"/>
    <property type="match status" value="1"/>
</dbReference>
<dbReference type="Proteomes" id="UP000298381">
    <property type="component" value="Unassembled WGS sequence"/>
</dbReference>
<dbReference type="InterPro" id="IPR029039">
    <property type="entry name" value="Flavoprotein-like_sf"/>
</dbReference>
<feature type="domain" description="Flavodoxin-like" evidence="2">
    <location>
        <begin position="259"/>
        <end position="403"/>
    </location>
</feature>
<dbReference type="PIRSF" id="PIRSF005243">
    <property type="entry name" value="ROO"/>
    <property type="match status" value="1"/>
</dbReference>
<reference evidence="3 4" key="1">
    <citation type="submission" date="2019-03" db="EMBL/GenBank/DDBJ databases">
        <title>Draft genome sequence data and analysis of a Fermenting Bacterium, Soehngenia longevitae strain 1933PT, isolated from petroleum reservoir in Azerbaijan.</title>
        <authorList>
            <person name="Grouzdev D.S."/>
            <person name="Bidzhieva S.K."/>
            <person name="Sokolova D.S."/>
            <person name="Tourova T.P."/>
            <person name="Poltaraus A.B."/>
            <person name="Nazina T.N."/>
        </authorList>
    </citation>
    <scope>NUCLEOTIDE SEQUENCE [LARGE SCALE GENOMIC DNA]</scope>
    <source>
        <strain evidence="3 4">1933P</strain>
    </source>
</reference>
<organism evidence="3 4">
    <name type="scientific">Soehngenia longivitae</name>
    <dbReference type="NCBI Taxonomy" id="2562294"/>
    <lineage>
        <taxon>Bacteria</taxon>
        <taxon>Bacillati</taxon>
        <taxon>Bacillota</taxon>
        <taxon>Tissierellia</taxon>
        <taxon>Tissierellales</taxon>
        <taxon>Tissierellaceae</taxon>
        <taxon>Soehngenia</taxon>
    </lineage>
</organism>
<dbReference type="SMART" id="SM00849">
    <property type="entry name" value="Lactamase_B"/>
    <property type="match status" value="1"/>
</dbReference>
<dbReference type="PANTHER" id="PTHR43717">
    <property type="entry name" value="ANAEROBIC NITRIC OXIDE REDUCTASE FLAVORUBREDOXIN"/>
    <property type="match status" value="1"/>
</dbReference>
<dbReference type="GO" id="GO:0016651">
    <property type="term" value="F:oxidoreductase activity, acting on NAD(P)H"/>
    <property type="evidence" value="ECO:0007669"/>
    <property type="project" value="UniProtKB-ARBA"/>
</dbReference>
<sequence length="403" mass="46276">MDVTKLADGITKLSASLDGILFEGMWEIPNGVSLNSYIVKGEKTAIIDGFCDWEGVPEKLFELLDKAEVNLEDIKYLVINHMEPDHSGWIKDFKKLNTDFEVVCTKKAANLMKTFFDQEENVRVVQTSDTLDLGNGKVLEFHEVPNVHWPETMMTFEKSTKTAFTCDLFGTYGKTDFDFDDNLTDEDLRYLNDEGLRYYSNVMMTFSQQVKKAVDKFEELGAKTIAPGHGIVWRKDPNKIVQMYRNYIDYALGYGRKEITILWGSMYGRTEEAVREIEKYIIGKNIKVNIHRLPETNWGTMLKSVLSSSGVIIAAPTYEYQMFPPVACALEEIGRKKILKRHALAFGSYGWTSGLQKELDDIMNRYKLNWDFVDTYIFNGKVRKEDIDVIKKRVDALIDKIGI</sequence>
<dbReference type="RefSeq" id="WP_135270582.1">
    <property type="nucleotide sequence ID" value="NZ_SRIB01000003.1"/>
</dbReference>
<evidence type="ECO:0000259" key="2">
    <source>
        <dbReference type="PROSITE" id="PS50902"/>
    </source>
</evidence>
<protein>
    <submittedName>
        <fullName evidence="3">FprA family A-type flavoprotein</fullName>
    </submittedName>
</protein>
<gene>
    <name evidence="3" type="ORF">E4100_03105</name>
</gene>
<dbReference type="InterPro" id="IPR016440">
    <property type="entry name" value="Rubredoxin-O_OxRdtase"/>
</dbReference>
<evidence type="ECO:0000256" key="1">
    <source>
        <dbReference type="ARBA" id="ARBA00007121"/>
    </source>
</evidence>
<dbReference type="InterPro" id="IPR001279">
    <property type="entry name" value="Metallo-B-lactamas"/>
</dbReference>
<dbReference type="PANTHER" id="PTHR43717:SF1">
    <property type="entry name" value="ANAEROBIC NITRIC OXIDE REDUCTASE FLAVORUBREDOXIN"/>
    <property type="match status" value="1"/>
</dbReference>
<dbReference type="EMBL" id="SRIB01000003">
    <property type="protein sequence ID" value="TFZ41101.1"/>
    <property type="molecule type" value="Genomic_DNA"/>
</dbReference>
<dbReference type="SUPFAM" id="SSF56281">
    <property type="entry name" value="Metallo-hydrolase/oxidoreductase"/>
    <property type="match status" value="1"/>
</dbReference>
<dbReference type="SUPFAM" id="SSF52218">
    <property type="entry name" value="Flavoproteins"/>
    <property type="match status" value="1"/>
</dbReference>
<dbReference type="OrthoDB" id="9807946at2"/>
<dbReference type="InterPro" id="IPR045761">
    <property type="entry name" value="ODP_dom"/>
</dbReference>
<dbReference type="InterPro" id="IPR036866">
    <property type="entry name" value="RibonucZ/Hydroxyglut_hydro"/>
</dbReference>
<dbReference type="Gene3D" id="3.60.15.10">
    <property type="entry name" value="Ribonuclease Z/Hydroxyacylglutathione hydrolase-like"/>
    <property type="match status" value="1"/>
</dbReference>
<dbReference type="AlphaFoldDB" id="A0A4Z0D8A7"/>
<accession>A0A4Z0D8A7</accession>
<dbReference type="GO" id="GO:0046872">
    <property type="term" value="F:metal ion binding"/>
    <property type="evidence" value="ECO:0007669"/>
    <property type="project" value="InterPro"/>
</dbReference>
<name>A0A4Z0D8A7_9FIRM</name>